<evidence type="ECO:0000256" key="4">
    <source>
        <dbReference type="ARBA" id="ARBA00022553"/>
    </source>
</evidence>
<evidence type="ECO:0000256" key="2">
    <source>
        <dbReference type="ARBA" id="ARBA00008974"/>
    </source>
</evidence>
<feature type="transmembrane region" description="Helical" evidence="10">
    <location>
        <begin position="262"/>
        <end position="286"/>
    </location>
</feature>
<accession>A0A8H3USU0</accession>
<dbReference type="OrthoDB" id="5428495at2759"/>
<evidence type="ECO:0000313" key="13">
    <source>
        <dbReference type="EMBL" id="KAE9992834.1"/>
    </source>
</evidence>
<feature type="region of interest" description="Disordered" evidence="9">
    <location>
        <begin position="1"/>
        <end position="20"/>
    </location>
</feature>
<dbReference type="GO" id="GO:0015851">
    <property type="term" value="P:nucleobase transport"/>
    <property type="evidence" value="ECO:0007669"/>
    <property type="project" value="UniProtKB-ARBA"/>
</dbReference>
<dbReference type="Proteomes" id="UP000447873">
    <property type="component" value="Unassembled WGS sequence"/>
</dbReference>
<feature type="transmembrane region" description="Helical" evidence="10">
    <location>
        <begin position="417"/>
        <end position="439"/>
    </location>
</feature>
<dbReference type="Proteomes" id="UP000490939">
    <property type="component" value="Unassembled WGS sequence"/>
</dbReference>
<gene>
    <name evidence="12" type="ORF">BLS_003043</name>
    <name evidence="13" type="ORF">EG327_007604</name>
    <name evidence="11" type="ORF">EG328_010137</name>
</gene>
<keyword evidence="3 8" id="KW-0813">Transport</keyword>
<dbReference type="InterPro" id="IPR026030">
    <property type="entry name" value="Pur-cyt_permease_Fcy2/21/22"/>
</dbReference>
<evidence type="ECO:0000313" key="15">
    <source>
        <dbReference type="Proteomes" id="UP000447873"/>
    </source>
</evidence>
<evidence type="ECO:0000256" key="6">
    <source>
        <dbReference type="ARBA" id="ARBA00022989"/>
    </source>
</evidence>
<feature type="transmembrane region" description="Helical" evidence="10">
    <location>
        <begin position="162"/>
        <end position="182"/>
    </location>
</feature>
<dbReference type="InterPro" id="IPR001248">
    <property type="entry name" value="Pur-cyt_permease"/>
</dbReference>
<keyword evidence="16" id="KW-1185">Reference proteome</keyword>
<feature type="transmembrane region" description="Helical" evidence="10">
    <location>
        <begin position="502"/>
        <end position="521"/>
    </location>
</feature>
<feature type="compositionally biased region" description="Basic and acidic residues" evidence="9">
    <location>
        <begin position="1"/>
        <end position="13"/>
    </location>
</feature>
<keyword evidence="4" id="KW-0597">Phosphoprotein</keyword>
<name>A0A8H3USU0_VENIN</name>
<dbReference type="PANTHER" id="PTHR31806">
    <property type="entry name" value="PURINE-CYTOSINE PERMEASE FCY2-RELATED"/>
    <property type="match status" value="1"/>
</dbReference>
<evidence type="ECO:0008006" key="17">
    <source>
        <dbReference type="Google" id="ProtNLM"/>
    </source>
</evidence>
<dbReference type="EMBL" id="WNWR01000046">
    <property type="protein sequence ID" value="KAE9992834.1"/>
    <property type="molecule type" value="Genomic_DNA"/>
</dbReference>
<reference evidence="12 14" key="1">
    <citation type="submission" date="2019-11" db="EMBL/GenBank/DDBJ databases">
        <title>Venturia inaequalis Genome Resource.</title>
        <authorList>
            <person name="Lichtner F.J."/>
        </authorList>
    </citation>
    <scope>NUCLEOTIDE SEQUENCE [LARGE SCALE GENOMIC DNA]</scope>
    <source>
        <strain evidence="11 15">120213</strain>
        <strain evidence="12">Bline_iso_100314</strain>
        <strain evidence="13 16">DMI_063113</strain>
    </source>
</reference>
<dbReference type="GO" id="GO:0022857">
    <property type="term" value="F:transmembrane transporter activity"/>
    <property type="evidence" value="ECO:0007669"/>
    <property type="project" value="InterPro"/>
</dbReference>
<keyword evidence="7 8" id="KW-0472">Membrane</keyword>
<evidence type="ECO:0000256" key="8">
    <source>
        <dbReference type="PIRNR" id="PIRNR002744"/>
    </source>
</evidence>
<proteinExistence type="inferred from homology"/>
<evidence type="ECO:0000256" key="5">
    <source>
        <dbReference type="ARBA" id="ARBA00022692"/>
    </source>
</evidence>
<comment type="caution">
    <text evidence="12">The sequence shown here is derived from an EMBL/GenBank/DDBJ whole genome shotgun (WGS) entry which is preliminary data.</text>
</comment>
<sequence length="528" mass="57462">MDIDEKQDLEASKRAAHNHTSETSVHINNDFVDETYEVKPARELQEHNGFFRKLRAGEEWLDAKMGVESQGIDRVPEDKKDPPSIWNIFFLWCSLNIHIGVVPLGILGPEFGLSLGQSIAASVVGTALGALCTSFTGTLGPKLGLRQIACSRYSFGFWGTKLCSALNVIVGGGFAVVNYVVVGQILSAVSGYKMSITVGIVIIAVLSYAISVFGFKFIHTFEKYSWIGTFILMIVLVAQAAPHVNPGLPGLVGNSGLGFAGSFLSILAINFSNGSGWCSMAADYYVHYPATTPWWKTFFLTFWGIVIPTSFSVIVGACLGNATLSAEYPPYITAYEHHGLGGLVATIYHPSGWSKFCLVILTFSVLGNNVAINYSSGLSMQLLGHYFHAIPRLFWSLIFVIIVAVLAIAGQQHLSTIVSNFVSLLGYWTVSFTVILLIEDQFFRKKSGYNLSEWNMPDKLPWGVAAVLALLVGYLAGGLPGMAQTWYIGPIAKEFGPHGGDVGIYMSAVFTLVVYPVARIVEKKYTGR</sequence>
<evidence type="ECO:0000256" key="3">
    <source>
        <dbReference type="ARBA" id="ARBA00022448"/>
    </source>
</evidence>
<dbReference type="Pfam" id="PF02133">
    <property type="entry name" value="Transp_cyt_pur"/>
    <property type="match status" value="1"/>
</dbReference>
<evidence type="ECO:0000313" key="11">
    <source>
        <dbReference type="EMBL" id="KAE9964876.1"/>
    </source>
</evidence>
<dbReference type="AlphaFoldDB" id="A0A8H3USU0"/>
<evidence type="ECO:0000256" key="7">
    <source>
        <dbReference type="ARBA" id="ARBA00023136"/>
    </source>
</evidence>
<keyword evidence="5 10" id="KW-0812">Transmembrane</keyword>
<feature type="transmembrane region" description="Helical" evidence="10">
    <location>
        <begin position="393"/>
        <end position="411"/>
    </location>
</feature>
<dbReference type="EMBL" id="WNWQ01000200">
    <property type="protein sequence ID" value="KAE9974628.1"/>
    <property type="molecule type" value="Genomic_DNA"/>
</dbReference>
<feature type="transmembrane region" description="Helical" evidence="10">
    <location>
        <begin position="194"/>
        <end position="215"/>
    </location>
</feature>
<feature type="transmembrane region" description="Helical" evidence="10">
    <location>
        <begin position="353"/>
        <end position="372"/>
    </location>
</feature>
<dbReference type="EMBL" id="WNWS01000643">
    <property type="protein sequence ID" value="KAE9964876.1"/>
    <property type="molecule type" value="Genomic_DNA"/>
</dbReference>
<evidence type="ECO:0000313" key="16">
    <source>
        <dbReference type="Proteomes" id="UP000490939"/>
    </source>
</evidence>
<evidence type="ECO:0000313" key="14">
    <source>
        <dbReference type="Proteomes" id="UP000433883"/>
    </source>
</evidence>
<dbReference type="GO" id="GO:0000329">
    <property type="term" value="C:fungal-type vacuole membrane"/>
    <property type="evidence" value="ECO:0007669"/>
    <property type="project" value="TreeGrafter"/>
</dbReference>
<evidence type="ECO:0000256" key="1">
    <source>
        <dbReference type="ARBA" id="ARBA00004141"/>
    </source>
</evidence>
<protein>
    <recommendedName>
        <fullName evidence="17">Purine-cytosine permease</fullName>
    </recommendedName>
</protein>
<dbReference type="GO" id="GO:0005886">
    <property type="term" value="C:plasma membrane"/>
    <property type="evidence" value="ECO:0007669"/>
    <property type="project" value="TreeGrafter"/>
</dbReference>
<dbReference type="Gene3D" id="1.10.4160.10">
    <property type="entry name" value="Hydantoin permease"/>
    <property type="match status" value="1"/>
</dbReference>
<dbReference type="Proteomes" id="UP000433883">
    <property type="component" value="Unassembled WGS sequence"/>
</dbReference>
<dbReference type="PIRSF" id="PIRSF002744">
    <property type="entry name" value="Pur-cyt_permease"/>
    <property type="match status" value="1"/>
</dbReference>
<evidence type="ECO:0000256" key="10">
    <source>
        <dbReference type="SAM" id="Phobius"/>
    </source>
</evidence>
<feature type="transmembrane region" description="Helical" evidence="10">
    <location>
        <begin position="84"/>
        <end position="107"/>
    </location>
</feature>
<feature type="transmembrane region" description="Helical" evidence="10">
    <location>
        <begin position="224"/>
        <end position="242"/>
    </location>
</feature>
<organism evidence="12 14">
    <name type="scientific">Venturia inaequalis</name>
    <name type="common">Apple scab fungus</name>
    <dbReference type="NCBI Taxonomy" id="5025"/>
    <lineage>
        <taxon>Eukaryota</taxon>
        <taxon>Fungi</taxon>
        <taxon>Dikarya</taxon>
        <taxon>Ascomycota</taxon>
        <taxon>Pezizomycotina</taxon>
        <taxon>Dothideomycetes</taxon>
        <taxon>Pleosporomycetidae</taxon>
        <taxon>Venturiales</taxon>
        <taxon>Venturiaceae</taxon>
        <taxon>Venturia</taxon>
    </lineage>
</organism>
<feature type="transmembrane region" description="Helical" evidence="10">
    <location>
        <begin position="119"/>
        <end position="141"/>
    </location>
</feature>
<evidence type="ECO:0000313" key="12">
    <source>
        <dbReference type="EMBL" id="KAE9974628.1"/>
    </source>
</evidence>
<feature type="transmembrane region" description="Helical" evidence="10">
    <location>
        <begin position="298"/>
        <end position="322"/>
    </location>
</feature>
<comment type="subcellular location">
    <subcellularLocation>
        <location evidence="1">Membrane</location>
        <topology evidence="1">Multi-pass membrane protein</topology>
    </subcellularLocation>
</comment>
<keyword evidence="6 10" id="KW-1133">Transmembrane helix</keyword>
<evidence type="ECO:0000256" key="9">
    <source>
        <dbReference type="SAM" id="MobiDB-lite"/>
    </source>
</evidence>
<dbReference type="FunFam" id="1.10.4160.10:FF:000002">
    <property type="entry name" value="Purine-cytosine permease fcyB"/>
    <property type="match status" value="1"/>
</dbReference>
<dbReference type="PANTHER" id="PTHR31806:SF7">
    <property type="entry name" value="TRANSPORTER, PUTATIVE (AFU_ORTHOLOGUE AFUA_2G04690)-RELATED"/>
    <property type="match status" value="1"/>
</dbReference>
<feature type="transmembrane region" description="Helical" evidence="10">
    <location>
        <begin position="460"/>
        <end position="482"/>
    </location>
</feature>
<comment type="similarity">
    <text evidence="2 8">Belongs to the purine-cytosine permease (2.A.39) family.</text>
</comment>